<dbReference type="AlphaFoldDB" id="A0A2G9S7B8"/>
<evidence type="ECO:0000313" key="3">
    <source>
        <dbReference type="Proteomes" id="UP000228934"/>
    </source>
</evidence>
<accession>A0A2G9S7B8</accession>
<dbReference type="PANTHER" id="PTHR24637:SF377">
    <property type="entry name" value="COLLAGEN TYPE IX ALPHA 1 CHAIN"/>
    <property type="match status" value="1"/>
</dbReference>
<dbReference type="InterPro" id="IPR008160">
    <property type="entry name" value="Collagen"/>
</dbReference>
<feature type="region of interest" description="Disordered" evidence="1">
    <location>
        <begin position="1"/>
        <end position="57"/>
    </location>
</feature>
<dbReference type="Proteomes" id="UP000228934">
    <property type="component" value="Unassembled WGS sequence"/>
</dbReference>
<reference evidence="3" key="1">
    <citation type="journal article" date="2017" name="Nat. Commun.">
        <title>The North American bullfrog draft genome provides insight into hormonal regulation of long noncoding RNA.</title>
        <authorList>
            <person name="Hammond S.A."/>
            <person name="Warren R.L."/>
            <person name="Vandervalk B.P."/>
            <person name="Kucuk E."/>
            <person name="Khan H."/>
            <person name="Gibb E.A."/>
            <person name="Pandoh P."/>
            <person name="Kirk H."/>
            <person name="Zhao Y."/>
            <person name="Jones M."/>
            <person name="Mungall A.J."/>
            <person name="Coope R."/>
            <person name="Pleasance S."/>
            <person name="Moore R.A."/>
            <person name="Holt R.A."/>
            <person name="Round J.M."/>
            <person name="Ohora S."/>
            <person name="Walle B.V."/>
            <person name="Veldhoen N."/>
            <person name="Helbing C.C."/>
            <person name="Birol I."/>
        </authorList>
    </citation>
    <scope>NUCLEOTIDE SEQUENCE [LARGE SCALE GENOMIC DNA]</scope>
</reference>
<dbReference type="OrthoDB" id="10256829at2759"/>
<keyword evidence="3" id="KW-1185">Reference proteome</keyword>
<name>A0A2G9S7B8_AQUCT</name>
<dbReference type="Pfam" id="PF01391">
    <property type="entry name" value="Collagen"/>
    <property type="match status" value="2"/>
</dbReference>
<gene>
    <name evidence="2" type="ORF">AB205_0166040</name>
</gene>
<evidence type="ECO:0008006" key="4">
    <source>
        <dbReference type="Google" id="ProtNLM"/>
    </source>
</evidence>
<protein>
    <recommendedName>
        <fullName evidence="4">Collagen alpha-1(XVI) chain</fullName>
    </recommendedName>
</protein>
<proteinExistence type="predicted"/>
<evidence type="ECO:0000256" key="1">
    <source>
        <dbReference type="SAM" id="MobiDB-lite"/>
    </source>
</evidence>
<evidence type="ECO:0000313" key="2">
    <source>
        <dbReference type="EMBL" id="PIO35984.1"/>
    </source>
</evidence>
<dbReference type="EMBL" id="KV926419">
    <property type="protein sequence ID" value="PIO35984.1"/>
    <property type="molecule type" value="Genomic_DNA"/>
</dbReference>
<feature type="region of interest" description="Disordered" evidence="1">
    <location>
        <begin position="91"/>
        <end position="224"/>
    </location>
</feature>
<sequence length="224" mass="23105">MDTASGLGSMPARVPPWKASLCGGTREEEEPGAPLGVPGEEDRGRSVQNPCTEEADPINYDEIRRMIRQEVIKIFDERMAYYARMQTPVEMVASPGRPGPPGKDGTPGRPGPQGAPGSPGQIGREGRPGVPGMRGEPGTKGERGNNGIGIMGDVGPPGSPGPQGPPGYGKLGPPGPTGQQGIPGIPGPAGPKGNTGKDGRCNPSDCYSMMSVQEYQPKNMKGPG</sequence>
<organism evidence="2 3">
    <name type="scientific">Aquarana catesbeiana</name>
    <name type="common">American bullfrog</name>
    <name type="synonym">Rana catesbeiana</name>
    <dbReference type="NCBI Taxonomy" id="8400"/>
    <lineage>
        <taxon>Eukaryota</taxon>
        <taxon>Metazoa</taxon>
        <taxon>Chordata</taxon>
        <taxon>Craniata</taxon>
        <taxon>Vertebrata</taxon>
        <taxon>Euteleostomi</taxon>
        <taxon>Amphibia</taxon>
        <taxon>Batrachia</taxon>
        <taxon>Anura</taxon>
        <taxon>Neobatrachia</taxon>
        <taxon>Ranoidea</taxon>
        <taxon>Ranidae</taxon>
        <taxon>Aquarana</taxon>
    </lineage>
</organism>
<dbReference type="PANTHER" id="PTHR24637">
    <property type="entry name" value="COLLAGEN"/>
    <property type="match status" value="1"/>
</dbReference>
<dbReference type="Gene3D" id="1.20.5.320">
    <property type="entry name" value="6-Phosphogluconate Dehydrogenase, domain 3"/>
    <property type="match status" value="1"/>
</dbReference>